<evidence type="ECO:0000256" key="3">
    <source>
        <dbReference type="ARBA" id="ARBA00022692"/>
    </source>
</evidence>
<dbReference type="PANTHER" id="PTHR11706:SF33">
    <property type="entry name" value="NATURAL RESISTANCE-ASSOCIATED MACROPHAGE PROTEIN 2"/>
    <property type="match status" value="1"/>
</dbReference>
<dbReference type="GO" id="GO:0005886">
    <property type="term" value="C:plasma membrane"/>
    <property type="evidence" value="ECO:0007669"/>
    <property type="project" value="TreeGrafter"/>
</dbReference>
<feature type="transmembrane region" description="Helical" evidence="7">
    <location>
        <begin position="188"/>
        <end position="208"/>
    </location>
</feature>
<feature type="transmembrane region" description="Helical" evidence="7">
    <location>
        <begin position="7"/>
        <end position="28"/>
    </location>
</feature>
<dbReference type="GO" id="GO:0015293">
    <property type="term" value="F:symporter activity"/>
    <property type="evidence" value="ECO:0007669"/>
    <property type="project" value="UniProtKB-KW"/>
</dbReference>
<evidence type="ECO:0000313" key="8">
    <source>
        <dbReference type="EMBL" id="RZS92493.1"/>
    </source>
</evidence>
<keyword evidence="2" id="KW-0813">Transport</keyword>
<organism evidence="8 9">
    <name type="scientific">Aquimarina brevivitae</name>
    <dbReference type="NCBI Taxonomy" id="323412"/>
    <lineage>
        <taxon>Bacteria</taxon>
        <taxon>Pseudomonadati</taxon>
        <taxon>Bacteroidota</taxon>
        <taxon>Flavobacteriia</taxon>
        <taxon>Flavobacteriales</taxon>
        <taxon>Flavobacteriaceae</taxon>
        <taxon>Aquimarina</taxon>
    </lineage>
</organism>
<evidence type="ECO:0000256" key="6">
    <source>
        <dbReference type="ARBA" id="ARBA00023136"/>
    </source>
</evidence>
<keyword evidence="6 7" id="KW-0472">Membrane</keyword>
<feature type="transmembrane region" description="Helical" evidence="7">
    <location>
        <begin position="150"/>
        <end position="168"/>
    </location>
</feature>
<feature type="transmembrane region" description="Helical" evidence="7">
    <location>
        <begin position="229"/>
        <end position="249"/>
    </location>
</feature>
<evidence type="ECO:0000256" key="2">
    <source>
        <dbReference type="ARBA" id="ARBA00022448"/>
    </source>
</evidence>
<evidence type="ECO:0000256" key="1">
    <source>
        <dbReference type="ARBA" id="ARBA00004141"/>
    </source>
</evidence>
<proteinExistence type="predicted"/>
<feature type="transmembrane region" description="Helical" evidence="7">
    <location>
        <begin position="75"/>
        <end position="95"/>
    </location>
</feature>
<keyword evidence="3 7" id="KW-0812">Transmembrane</keyword>
<dbReference type="PRINTS" id="PR00447">
    <property type="entry name" value="NATRESASSCMP"/>
</dbReference>
<dbReference type="Proteomes" id="UP000292262">
    <property type="component" value="Unassembled WGS sequence"/>
</dbReference>
<accession>A0A4Q7NYJ1</accession>
<comment type="subcellular location">
    <subcellularLocation>
        <location evidence="1">Membrane</location>
        <topology evidence="1">Multi-pass membrane protein</topology>
    </subcellularLocation>
</comment>
<dbReference type="GO" id="GO:0034755">
    <property type="term" value="P:iron ion transmembrane transport"/>
    <property type="evidence" value="ECO:0007669"/>
    <property type="project" value="TreeGrafter"/>
</dbReference>
<keyword evidence="4" id="KW-0769">Symport</keyword>
<keyword evidence="5 7" id="KW-1133">Transmembrane helix</keyword>
<reference evidence="8 9" key="1">
    <citation type="submission" date="2019-02" db="EMBL/GenBank/DDBJ databases">
        <title>Genomic Encyclopedia of Type Strains, Phase IV (KMG-IV): sequencing the most valuable type-strain genomes for metagenomic binning, comparative biology and taxonomic classification.</title>
        <authorList>
            <person name="Goeker M."/>
        </authorList>
    </citation>
    <scope>NUCLEOTIDE SEQUENCE [LARGE SCALE GENOMIC DNA]</scope>
    <source>
        <strain evidence="8 9">DSM 17196</strain>
    </source>
</reference>
<dbReference type="InterPro" id="IPR001046">
    <property type="entry name" value="NRAMP_fam"/>
</dbReference>
<comment type="caution">
    <text evidence="8">The sequence shown here is derived from an EMBL/GenBank/DDBJ whole genome shotgun (WGS) entry which is preliminary data.</text>
</comment>
<sequence length="400" mass="42909">MSNFGPGILVTAAFIGPGTVTVCILAGVKFGYSLLWAMLLSVAFCLVLQEMSARLGLVTQKGLGEVIGTLFTNKVLRWSIISLVFMAIFIGNAAYEAGNISGGVLGLEIVIPDTTITFWNLELNYLSPLIGLFAFGILISGNYKIIEKGLITLVIGMSLCFLGTVILLKPDLAAIFSGFVPHFNESQILAIVALIGTTVVPYNLFLHAAVIKEKWKNTTDIHFVRRDTIIAIVLGGLVSLAIIICGAALEGQEVSNATDLARSLEPLFGTNAKYIIALGLFAAGITSAITAPLATAYVVSGCLGWSPNLKAWRFRWIWILVLLSGVLFSSLGIKPILIIQFAQVANGIVLPFVAILLVWLMNQKEILGNYTNTLAQNVLAILVVCITLFLGARSIGLVFF</sequence>
<evidence type="ECO:0000256" key="5">
    <source>
        <dbReference type="ARBA" id="ARBA00022989"/>
    </source>
</evidence>
<evidence type="ECO:0000256" key="7">
    <source>
        <dbReference type="SAM" id="Phobius"/>
    </source>
</evidence>
<gene>
    <name evidence="8" type="ORF">EV197_2631</name>
</gene>
<dbReference type="GO" id="GO:0015086">
    <property type="term" value="F:cadmium ion transmembrane transporter activity"/>
    <property type="evidence" value="ECO:0007669"/>
    <property type="project" value="TreeGrafter"/>
</dbReference>
<feature type="transmembrane region" description="Helical" evidence="7">
    <location>
        <begin position="34"/>
        <end position="55"/>
    </location>
</feature>
<feature type="transmembrane region" description="Helical" evidence="7">
    <location>
        <begin position="374"/>
        <end position="399"/>
    </location>
</feature>
<dbReference type="EMBL" id="SGXE01000003">
    <property type="protein sequence ID" value="RZS92493.1"/>
    <property type="molecule type" value="Genomic_DNA"/>
</dbReference>
<dbReference type="Pfam" id="PF01566">
    <property type="entry name" value="Nramp"/>
    <property type="match status" value="1"/>
</dbReference>
<evidence type="ECO:0000313" key="9">
    <source>
        <dbReference type="Proteomes" id="UP000292262"/>
    </source>
</evidence>
<protein>
    <submittedName>
        <fullName evidence="8">NRAMP (Natural resistance-associated macrophage protein)-like metal ion transporter</fullName>
    </submittedName>
</protein>
<feature type="transmembrane region" description="Helical" evidence="7">
    <location>
        <begin position="274"/>
        <end position="304"/>
    </location>
</feature>
<feature type="transmembrane region" description="Helical" evidence="7">
    <location>
        <begin position="316"/>
        <end position="338"/>
    </location>
</feature>
<name>A0A4Q7NYJ1_9FLAO</name>
<dbReference type="NCBIfam" id="NF037982">
    <property type="entry name" value="Nramp_1"/>
    <property type="match status" value="1"/>
</dbReference>
<feature type="transmembrane region" description="Helical" evidence="7">
    <location>
        <begin position="125"/>
        <end position="143"/>
    </location>
</feature>
<evidence type="ECO:0000256" key="4">
    <source>
        <dbReference type="ARBA" id="ARBA00022847"/>
    </source>
</evidence>
<dbReference type="AlphaFoldDB" id="A0A4Q7NYJ1"/>
<keyword evidence="9" id="KW-1185">Reference proteome</keyword>
<dbReference type="GO" id="GO:0005384">
    <property type="term" value="F:manganese ion transmembrane transporter activity"/>
    <property type="evidence" value="ECO:0007669"/>
    <property type="project" value="TreeGrafter"/>
</dbReference>
<feature type="transmembrane region" description="Helical" evidence="7">
    <location>
        <begin position="344"/>
        <end position="362"/>
    </location>
</feature>
<dbReference type="PANTHER" id="PTHR11706">
    <property type="entry name" value="SOLUTE CARRIER PROTEIN FAMILY 11 MEMBER"/>
    <property type="match status" value="1"/>
</dbReference>